<name>A0A847TTN3_HALVO</name>
<dbReference type="Proteomes" id="UP000619835">
    <property type="component" value="Unassembled WGS sequence"/>
</dbReference>
<dbReference type="RefSeq" id="WP_006601305.1">
    <property type="nucleotide sequence ID" value="NZ_JAUDRO010000001.1"/>
</dbReference>
<comment type="caution">
    <text evidence="3">The sequence shown here is derived from an EMBL/GenBank/DDBJ whole genome shotgun (WGS) entry which is preliminary data.</text>
</comment>
<accession>A0A847TTN3</accession>
<gene>
    <name evidence="3" type="ORF">GOC85_14765</name>
</gene>
<dbReference type="InterPro" id="IPR004919">
    <property type="entry name" value="GmrSD_N"/>
</dbReference>
<dbReference type="Pfam" id="PF07510">
    <property type="entry name" value="GmrSD_C"/>
    <property type="match status" value="1"/>
</dbReference>
<dbReference type="PANTHER" id="PTHR37292">
    <property type="entry name" value="VNG6097C"/>
    <property type="match status" value="1"/>
</dbReference>
<sequence length="613" mass="71015">MSFQSKTIANALQELNTATFVPAIQREFVWTEEQIIQLFDSILRDYPIGSLLFWRVRGDLAQEQIKYKFVQHYVTDPVHPENLGSVHHRNPEVEDYEDVPNGIQLVLDGQQRLTALYIGLKGTLTTKQKHRHRTNPSAWDRKQLYLNVLSDPNEISDDDLKMRYEFEFKTDPEISEDEYWYRAKDILELNEYDGIHDITEEVDAELSERDIDHPSQWKFINKNLTALYRAVHERSLINYDEKEEDDLGKVLDMFIRTNRGGTQLSTSEVLLSIATAQWANGNGADAINAREEITEFIDDLNRRRQDAGFSFDIDFALRNLLMCSDLPTSESVRHFNQSNLQKMKQTWTDGDKLQKAVRNAVDLVVDFGLDSRSLTSRNALVPITYFFYINDNPGLEWSSGHEEISAREEIHQWLCTSILNGTFSVGRGAIERARSLMQTAPAMTFPGDEIHRELRSDGRVSRFDRDLLELQLDGLEYGSRKTFSFLSLLYHPGPARSNTRHDVDHIFPRDQVDTETLVQDYGLDPVEAERYAELKDRVGNLQLLNENENRSKGGQSFLDWLESQDESYFEKHHIPQDEDLHRLENFPEFIETREELIIKDLLAKFGPEESQGA</sequence>
<reference evidence="3" key="1">
    <citation type="submission" date="2019-12" db="EMBL/GenBank/DDBJ databases">
        <title>Haloferax alexandrinus strain pws11.</title>
        <authorList>
            <person name="Verma D.K."/>
            <person name="Gopal K."/>
            <person name="Prasad E.S."/>
        </authorList>
    </citation>
    <scope>NUCLEOTIDE SEQUENCE</scope>
    <source>
        <strain evidence="3">Pws11</strain>
    </source>
</reference>
<evidence type="ECO:0000259" key="2">
    <source>
        <dbReference type="Pfam" id="PF07510"/>
    </source>
</evidence>
<evidence type="ECO:0000259" key="1">
    <source>
        <dbReference type="Pfam" id="PF03235"/>
    </source>
</evidence>
<dbReference type="EMBL" id="WOWC01000001">
    <property type="protein sequence ID" value="NLV03827.1"/>
    <property type="molecule type" value="Genomic_DNA"/>
</dbReference>
<evidence type="ECO:0000313" key="3">
    <source>
        <dbReference type="EMBL" id="NLV03827.1"/>
    </source>
</evidence>
<dbReference type="InterPro" id="IPR011089">
    <property type="entry name" value="GmrSD_C"/>
</dbReference>
<dbReference type="AlphaFoldDB" id="A0A847TTN3"/>
<dbReference type="Pfam" id="PF03235">
    <property type="entry name" value="GmrSD_N"/>
    <property type="match status" value="1"/>
</dbReference>
<feature type="domain" description="GmrSD restriction endonucleases C-terminal" evidence="2">
    <location>
        <begin position="497"/>
        <end position="598"/>
    </location>
</feature>
<dbReference type="PANTHER" id="PTHR37292:SF2">
    <property type="entry name" value="DUF262 DOMAIN-CONTAINING PROTEIN"/>
    <property type="match status" value="1"/>
</dbReference>
<feature type="domain" description="GmrSD restriction endonucleases N-terminal" evidence="1">
    <location>
        <begin position="16"/>
        <end position="272"/>
    </location>
</feature>
<evidence type="ECO:0000313" key="4">
    <source>
        <dbReference type="Proteomes" id="UP000619835"/>
    </source>
</evidence>
<organism evidence="3 4">
    <name type="scientific">Haloferax volcanii</name>
    <name type="common">Halobacterium volcanii</name>
    <dbReference type="NCBI Taxonomy" id="2246"/>
    <lineage>
        <taxon>Archaea</taxon>
        <taxon>Methanobacteriati</taxon>
        <taxon>Methanobacteriota</taxon>
        <taxon>Stenosarchaea group</taxon>
        <taxon>Halobacteria</taxon>
        <taxon>Halobacteriales</taxon>
        <taxon>Haloferacaceae</taxon>
        <taxon>Haloferax</taxon>
    </lineage>
</organism>
<proteinExistence type="predicted"/>
<protein>
    <submittedName>
        <fullName evidence="3">DUF262 domain-containing protein</fullName>
    </submittedName>
</protein>